<dbReference type="PROSITE" id="PS51898">
    <property type="entry name" value="TYR_RECOMBINASE"/>
    <property type="match status" value="1"/>
</dbReference>
<sequence>MSKRYVGMHLRKDGRYEKRFTIDRKRYSVFGHSCKECIEKELIRRKEIAEHRYVKNQNVTVNQYFNEWIIQKEQEVKATTVRLYKIIYKNQIAQIMGTRKIQDLERRELVSFQSKLGQQYTTSTTKKAINIIKQLLESAVIDGITTVNAAEYLPKIKKKSNERVARETIHRALTEEELKLFLKYAQTDWNYNAICLLLATGMRAGELGALYWSDIDYKNNVIHITKTVTVNQNGKSIIGTTPKTQKSKRDIPLNAEIRNILSKQRNFISMWTAERIIKLNDTVFNAEMQGIVYAKTINNSIKRILKRIEEIEIKPFTAHAFRSTFASMAVKKGMPLNVLKEIMGHASYSMTADLYGHIYDEQKQESMEDVKIIMM</sequence>
<dbReference type="Gene3D" id="1.10.150.130">
    <property type="match status" value="1"/>
</dbReference>
<dbReference type="GO" id="GO:0015074">
    <property type="term" value="P:DNA integration"/>
    <property type="evidence" value="ECO:0007669"/>
    <property type="project" value="UniProtKB-KW"/>
</dbReference>
<evidence type="ECO:0000256" key="4">
    <source>
        <dbReference type="ARBA" id="ARBA00023172"/>
    </source>
</evidence>
<dbReference type="PANTHER" id="PTHR30629">
    <property type="entry name" value="PROPHAGE INTEGRASE"/>
    <property type="match status" value="1"/>
</dbReference>
<gene>
    <name evidence="8" type="ORF">GCWU000321_00309</name>
</gene>
<dbReference type="GeneID" id="78277060"/>
<evidence type="ECO:0000256" key="2">
    <source>
        <dbReference type="ARBA" id="ARBA00022908"/>
    </source>
</evidence>
<dbReference type="GO" id="GO:0006310">
    <property type="term" value="P:DNA recombination"/>
    <property type="evidence" value="ECO:0007669"/>
    <property type="project" value="UniProtKB-KW"/>
</dbReference>
<evidence type="ECO:0000256" key="1">
    <source>
        <dbReference type="ARBA" id="ARBA00008857"/>
    </source>
</evidence>
<dbReference type="RefSeq" id="WP_007069303.1">
    <property type="nucleotide sequence ID" value="NZ_GG698602.1"/>
</dbReference>
<dbReference type="STRING" id="592028.GCWU000321_00309"/>
<reference evidence="8" key="1">
    <citation type="submission" date="2009-09" db="EMBL/GenBank/DDBJ databases">
        <authorList>
            <person name="Weinstock G."/>
            <person name="Sodergren E."/>
            <person name="Clifton S."/>
            <person name="Fulton L."/>
            <person name="Fulton B."/>
            <person name="Courtney L."/>
            <person name="Fronick C."/>
            <person name="Harrison M."/>
            <person name="Strong C."/>
            <person name="Farmer C."/>
            <person name="Delahaunty K."/>
            <person name="Markovic C."/>
            <person name="Hall O."/>
            <person name="Minx P."/>
            <person name="Tomlinson C."/>
            <person name="Mitreva M."/>
            <person name="Nelson J."/>
            <person name="Hou S."/>
            <person name="Wollam A."/>
            <person name="Pepin K.H."/>
            <person name="Johnson M."/>
            <person name="Bhonagiri V."/>
            <person name="Nash W.E."/>
            <person name="Warren W."/>
            <person name="Chinwalla A."/>
            <person name="Mardis E.R."/>
            <person name="Wilson R.K."/>
        </authorList>
    </citation>
    <scope>NUCLEOTIDE SEQUENCE [LARGE SCALE GENOMIC DNA]</scope>
    <source>
        <strain evidence="8">DSM 15470</strain>
    </source>
</reference>
<evidence type="ECO:0000313" key="9">
    <source>
        <dbReference type="Proteomes" id="UP000004736"/>
    </source>
</evidence>
<dbReference type="InterPro" id="IPR011010">
    <property type="entry name" value="DNA_brk_join_enz"/>
</dbReference>
<feature type="domain" description="Tyr recombinase" evidence="6">
    <location>
        <begin position="168"/>
        <end position="369"/>
    </location>
</feature>
<keyword evidence="3 5" id="KW-0238">DNA-binding</keyword>
<dbReference type="Pfam" id="PF00589">
    <property type="entry name" value="Phage_integrase"/>
    <property type="match status" value="1"/>
</dbReference>
<dbReference type="Gene3D" id="1.10.443.10">
    <property type="entry name" value="Intergrase catalytic core"/>
    <property type="match status" value="1"/>
</dbReference>
<feature type="domain" description="Core-binding (CB)" evidence="7">
    <location>
        <begin position="59"/>
        <end position="140"/>
    </location>
</feature>
<dbReference type="GO" id="GO:0003677">
    <property type="term" value="F:DNA binding"/>
    <property type="evidence" value="ECO:0007669"/>
    <property type="project" value="UniProtKB-UniRule"/>
</dbReference>
<dbReference type="CDD" id="cd01189">
    <property type="entry name" value="INT_ICEBs1_C_like"/>
    <property type="match status" value="1"/>
</dbReference>
<evidence type="ECO:0000256" key="5">
    <source>
        <dbReference type="PROSITE-ProRule" id="PRU01248"/>
    </source>
</evidence>
<dbReference type="InterPro" id="IPR050808">
    <property type="entry name" value="Phage_Integrase"/>
</dbReference>
<accession>C9LR41</accession>
<dbReference type="eggNOG" id="COG0582">
    <property type="taxonomic scope" value="Bacteria"/>
</dbReference>
<keyword evidence="9" id="KW-1185">Reference proteome</keyword>
<comment type="similarity">
    <text evidence="1">Belongs to the 'phage' integrase family.</text>
</comment>
<dbReference type="PROSITE" id="PS51900">
    <property type="entry name" value="CB"/>
    <property type="match status" value="1"/>
</dbReference>
<keyword evidence="4" id="KW-0233">DNA recombination</keyword>
<dbReference type="SUPFAM" id="SSF56349">
    <property type="entry name" value="DNA breaking-rejoining enzymes"/>
    <property type="match status" value="1"/>
</dbReference>
<dbReference type="Proteomes" id="UP000004736">
    <property type="component" value="Unassembled WGS sequence"/>
</dbReference>
<evidence type="ECO:0000259" key="6">
    <source>
        <dbReference type="PROSITE" id="PS51898"/>
    </source>
</evidence>
<dbReference type="OrthoDB" id="9801717at2"/>
<dbReference type="InterPro" id="IPR044068">
    <property type="entry name" value="CB"/>
</dbReference>
<dbReference type="EMBL" id="ACIM02000001">
    <property type="protein sequence ID" value="EEW96370.1"/>
    <property type="molecule type" value="Genomic_DNA"/>
</dbReference>
<dbReference type="AlphaFoldDB" id="C9LR41"/>
<dbReference type="InterPro" id="IPR013762">
    <property type="entry name" value="Integrase-like_cat_sf"/>
</dbReference>
<evidence type="ECO:0000313" key="8">
    <source>
        <dbReference type="EMBL" id="EEW96370.1"/>
    </source>
</evidence>
<evidence type="ECO:0000256" key="3">
    <source>
        <dbReference type="ARBA" id="ARBA00023125"/>
    </source>
</evidence>
<protein>
    <submittedName>
        <fullName evidence="8">Site-specific recombinase, phage integrase family</fullName>
    </submittedName>
</protein>
<evidence type="ECO:0000259" key="7">
    <source>
        <dbReference type="PROSITE" id="PS51900"/>
    </source>
</evidence>
<dbReference type="InterPro" id="IPR004107">
    <property type="entry name" value="Integrase_SAM-like_N"/>
</dbReference>
<organism evidence="8 9">
    <name type="scientific">Dialister invisus DSM 15470</name>
    <dbReference type="NCBI Taxonomy" id="592028"/>
    <lineage>
        <taxon>Bacteria</taxon>
        <taxon>Bacillati</taxon>
        <taxon>Bacillota</taxon>
        <taxon>Negativicutes</taxon>
        <taxon>Veillonellales</taxon>
        <taxon>Veillonellaceae</taxon>
        <taxon>Dialister</taxon>
    </lineage>
</organism>
<dbReference type="Pfam" id="PF14659">
    <property type="entry name" value="Phage_int_SAM_3"/>
    <property type="match status" value="1"/>
</dbReference>
<dbReference type="InterPro" id="IPR010998">
    <property type="entry name" value="Integrase_recombinase_N"/>
</dbReference>
<proteinExistence type="inferred from homology"/>
<dbReference type="InterPro" id="IPR002104">
    <property type="entry name" value="Integrase_catalytic"/>
</dbReference>
<dbReference type="PANTHER" id="PTHR30629:SF2">
    <property type="entry name" value="PROPHAGE INTEGRASE INTS-RELATED"/>
    <property type="match status" value="1"/>
</dbReference>
<name>C9LR41_9FIRM</name>
<keyword evidence="2" id="KW-0229">DNA integration</keyword>
<dbReference type="HOGENOM" id="CLU_027562_17_1_9"/>
<comment type="caution">
    <text evidence="8">The sequence shown here is derived from an EMBL/GenBank/DDBJ whole genome shotgun (WGS) entry which is preliminary data.</text>
</comment>